<dbReference type="Gene3D" id="1.10.10.60">
    <property type="entry name" value="Homeodomain-like"/>
    <property type="match status" value="2"/>
</dbReference>
<keyword evidence="4" id="KW-0804">Transcription</keyword>
<keyword evidence="5" id="KW-0539">Nucleus</keyword>
<feature type="compositionally biased region" description="Polar residues" evidence="7">
    <location>
        <begin position="115"/>
        <end position="124"/>
    </location>
</feature>
<evidence type="ECO:0000313" key="10">
    <source>
        <dbReference type="Proteomes" id="UP000886520"/>
    </source>
</evidence>
<dbReference type="SMART" id="SM00717">
    <property type="entry name" value="SANT"/>
    <property type="match status" value="2"/>
</dbReference>
<feature type="compositionally biased region" description="Acidic residues" evidence="7">
    <location>
        <begin position="12"/>
        <end position="37"/>
    </location>
</feature>
<sequence>MASINSPHEPSPSDDDDEEEEEEEGNDDEGEEDDDDFQLCAASSSAPGQLPLPPHSEPQPTASARSSLPLPPVPESTSRALIPFTGSFPAFSSPSRKPAIEASADTSKASTADSHSQLNSSAMKSSAVHVDREPDKKAENREHKKRSKNWTRAETLTLISLRTELAPRFAKAGRKSELWDEIAESMQKGPFCRDAQQCRDKWEKLMAGYKEVRDGIKHKDDNPYYEDLHPLLSGRIYKREREQDDVNDPNSAKTEPFKTTIAKDAAQPPPPLPQYPFHSIRNLPMDAHSGPHQPFRAVLMDNHHPPLSSLGVDAHHHQRHSLLNFSMDGKLHPPHILDGLPFRTLHMETCYPRASAMDNHGASADDDEPFEDYRHSHKRGKGSKFLSVTDLHAVQSLLESTLAKQQVFFKELLDGIEKKEELREQMRREREEKWRAEERAQRFLFTEAMQILTQKLGVNNGVVEPSPIRAAAPVIANFMPPVYSPIVGNSGLKRRSKNWKRSEVLQLIKLRGEMEERFAKSMRRAALWGELAEVLSTQGVRRDGKQCREKWDKLMSEYKEVIEGKKEKGDSPYFPELQAALAGGGGLDNQNDPNVSSNTPSKEDAMQT</sequence>
<dbReference type="PANTHER" id="PTHR21654:SF84">
    <property type="entry name" value="SI:DKEY-66I24.7"/>
    <property type="match status" value="1"/>
</dbReference>
<dbReference type="Proteomes" id="UP000886520">
    <property type="component" value="Chromosome 20"/>
</dbReference>
<comment type="subcellular location">
    <subcellularLocation>
        <location evidence="1">Nucleus</location>
    </subcellularLocation>
</comment>
<keyword evidence="10" id="KW-1185">Reference proteome</keyword>
<dbReference type="OrthoDB" id="1927263at2759"/>
<evidence type="ECO:0000256" key="2">
    <source>
        <dbReference type="ARBA" id="ARBA00023015"/>
    </source>
</evidence>
<dbReference type="GO" id="GO:0003677">
    <property type="term" value="F:DNA binding"/>
    <property type="evidence" value="ECO:0007669"/>
    <property type="project" value="UniProtKB-KW"/>
</dbReference>
<feature type="region of interest" description="Disordered" evidence="7">
    <location>
        <begin position="565"/>
        <end position="608"/>
    </location>
</feature>
<dbReference type="PROSITE" id="PS50090">
    <property type="entry name" value="MYB_LIKE"/>
    <property type="match status" value="2"/>
</dbReference>
<proteinExistence type="predicted"/>
<evidence type="ECO:0000256" key="5">
    <source>
        <dbReference type="ARBA" id="ARBA00023242"/>
    </source>
</evidence>
<dbReference type="Pfam" id="PF13837">
    <property type="entry name" value="Myb_DNA-bind_4"/>
    <property type="match status" value="2"/>
</dbReference>
<dbReference type="InterPro" id="IPR044822">
    <property type="entry name" value="Myb_DNA-bind_4"/>
</dbReference>
<evidence type="ECO:0000259" key="8">
    <source>
        <dbReference type="PROSITE" id="PS50090"/>
    </source>
</evidence>
<dbReference type="AlphaFoldDB" id="A0A9D4UCD1"/>
<name>A0A9D4UCD1_ADICA</name>
<dbReference type="InterPro" id="IPR001005">
    <property type="entry name" value="SANT/Myb"/>
</dbReference>
<feature type="domain" description="Myb-like" evidence="8">
    <location>
        <begin position="491"/>
        <end position="555"/>
    </location>
</feature>
<reference evidence="9" key="1">
    <citation type="submission" date="2021-01" db="EMBL/GenBank/DDBJ databases">
        <title>Adiantum capillus-veneris genome.</title>
        <authorList>
            <person name="Fang Y."/>
            <person name="Liao Q."/>
        </authorList>
    </citation>
    <scope>NUCLEOTIDE SEQUENCE</scope>
    <source>
        <strain evidence="9">H3</strain>
        <tissue evidence="9">Leaf</tissue>
    </source>
</reference>
<gene>
    <name evidence="9" type="ORF">GOP47_0021289</name>
</gene>
<protein>
    <recommendedName>
        <fullName evidence="8">Myb-like domain-containing protein</fullName>
    </recommendedName>
</protein>
<keyword evidence="3" id="KW-0238">DNA-binding</keyword>
<dbReference type="PANTHER" id="PTHR21654">
    <property type="entry name" value="FI21293P1"/>
    <property type="match status" value="1"/>
</dbReference>
<keyword evidence="2" id="KW-0805">Transcription regulation</keyword>
<evidence type="ECO:0000313" key="9">
    <source>
        <dbReference type="EMBL" id="KAI5064619.1"/>
    </source>
</evidence>
<dbReference type="GO" id="GO:0005634">
    <property type="term" value="C:nucleus"/>
    <property type="evidence" value="ECO:0007669"/>
    <property type="project" value="UniProtKB-SubCell"/>
</dbReference>
<organism evidence="9 10">
    <name type="scientific">Adiantum capillus-veneris</name>
    <name type="common">Maidenhair fern</name>
    <dbReference type="NCBI Taxonomy" id="13818"/>
    <lineage>
        <taxon>Eukaryota</taxon>
        <taxon>Viridiplantae</taxon>
        <taxon>Streptophyta</taxon>
        <taxon>Embryophyta</taxon>
        <taxon>Tracheophyta</taxon>
        <taxon>Polypodiopsida</taxon>
        <taxon>Polypodiidae</taxon>
        <taxon>Polypodiales</taxon>
        <taxon>Pteridineae</taxon>
        <taxon>Pteridaceae</taxon>
        <taxon>Vittarioideae</taxon>
        <taxon>Adiantum</taxon>
    </lineage>
</organism>
<evidence type="ECO:0000256" key="1">
    <source>
        <dbReference type="ARBA" id="ARBA00004123"/>
    </source>
</evidence>
<evidence type="ECO:0000256" key="7">
    <source>
        <dbReference type="SAM" id="MobiDB-lite"/>
    </source>
</evidence>
<dbReference type="GO" id="GO:0010468">
    <property type="term" value="P:regulation of gene expression"/>
    <property type="evidence" value="ECO:0007669"/>
    <property type="project" value="UniProtKB-ARBA"/>
</dbReference>
<evidence type="ECO:0000256" key="6">
    <source>
        <dbReference type="SAM" id="Coils"/>
    </source>
</evidence>
<keyword evidence="6" id="KW-0175">Coiled coil</keyword>
<evidence type="ECO:0000256" key="4">
    <source>
        <dbReference type="ARBA" id="ARBA00023163"/>
    </source>
</evidence>
<evidence type="ECO:0000256" key="3">
    <source>
        <dbReference type="ARBA" id="ARBA00023125"/>
    </source>
</evidence>
<feature type="region of interest" description="Disordered" evidence="7">
    <location>
        <begin position="1"/>
        <end position="149"/>
    </location>
</feature>
<feature type="coiled-coil region" evidence="6">
    <location>
        <begin position="409"/>
        <end position="439"/>
    </location>
</feature>
<dbReference type="EMBL" id="JABFUD020000020">
    <property type="protein sequence ID" value="KAI5064619.1"/>
    <property type="molecule type" value="Genomic_DNA"/>
</dbReference>
<dbReference type="CDD" id="cd12203">
    <property type="entry name" value="GT1"/>
    <property type="match status" value="2"/>
</dbReference>
<feature type="domain" description="Myb-like" evidence="8">
    <location>
        <begin position="142"/>
        <end position="206"/>
    </location>
</feature>
<comment type="caution">
    <text evidence="9">The sequence shown here is derived from an EMBL/GenBank/DDBJ whole genome shotgun (WGS) entry which is preliminary data.</text>
</comment>
<feature type="region of interest" description="Disordered" evidence="7">
    <location>
        <begin position="240"/>
        <end position="270"/>
    </location>
</feature>
<feature type="compositionally biased region" description="Low complexity" evidence="7">
    <location>
        <begin position="102"/>
        <end position="114"/>
    </location>
</feature>
<accession>A0A9D4UCD1</accession>
<feature type="compositionally biased region" description="Basic and acidic residues" evidence="7">
    <location>
        <begin position="129"/>
        <end position="142"/>
    </location>
</feature>